<dbReference type="Proteomes" id="UP000265515">
    <property type="component" value="Unassembled WGS sequence"/>
</dbReference>
<name>A0A388LPT9_CHABU</name>
<dbReference type="Gene3D" id="3.30.70.270">
    <property type="match status" value="1"/>
</dbReference>
<evidence type="ECO:0000313" key="2">
    <source>
        <dbReference type="Proteomes" id="UP000265515"/>
    </source>
</evidence>
<evidence type="ECO:0008006" key="3">
    <source>
        <dbReference type="Google" id="ProtNLM"/>
    </source>
</evidence>
<comment type="caution">
    <text evidence="1">The sequence shown here is derived from an EMBL/GenBank/DDBJ whole genome shotgun (WGS) entry which is preliminary data.</text>
</comment>
<dbReference type="SUPFAM" id="SSF56672">
    <property type="entry name" value="DNA/RNA polymerases"/>
    <property type="match status" value="1"/>
</dbReference>
<evidence type="ECO:0000313" key="1">
    <source>
        <dbReference type="EMBL" id="GBG84324.1"/>
    </source>
</evidence>
<dbReference type="InterPro" id="IPR032567">
    <property type="entry name" value="RTL1-rel"/>
</dbReference>
<organism evidence="1 2">
    <name type="scientific">Chara braunii</name>
    <name type="common">Braun's stonewort</name>
    <dbReference type="NCBI Taxonomy" id="69332"/>
    <lineage>
        <taxon>Eukaryota</taxon>
        <taxon>Viridiplantae</taxon>
        <taxon>Streptophyta</taxon>
        <taxon>Charophyceae</taxon>
        <taxon>Charales</taxon>
        <taxon>Characeae</taxon>
        <taxon>Chara</taxon>
    </lineage>
</organism>
<dbReference type="OrthoDB" id="3231855at2759"/>
<dbReference type="PANTHER" id="PTHR15503:SF45">
    <property type="entry name" value="RNA-DIRECTED DNA POLYMERASE HOMOLOG"/>
    <property type="match status" value="1"/>
</dbReference>
<dbReference type="Gene3D" id="3.10.10.10">
    <property type="entry name" value="HIV Type 1 Reverse Transcriptase, subunit A, domain 1"/>
    <property type="match status" value="1"/>
</dbReference>
<accession>A0A388LPT9</accession>
<reference evidence="1 2" key="1">
    <citation type="journal article" date="2018" name="Cell">
        <title>The Chara Genome: Secondary Complexity and Implications for Plant Terrestrialization.</title>
        <authorList>
            <person name="Nishiyama T."/>
            <person name="Sakayama H."/>
            <person name="Vries J.D."/>
            <person name="Buschmann H."/>
            <person name="Saint-Marcoux D."/>
            <person name="Ullrich K.K."/>
            <person name="Haas F.B."/>
            <person name="Vanderstraeten L."/>
            <person name="Becker D."/>
            <person name="Lang D."/>
            <person name="Vosolsobe S."/>
            <person name="Rombauts S."/>
            <person name="Wilhelmsson P.K.I."/>
            <person name="Janitza P."/>
            <person name="Kern R."/>
            <person name="Heyl A."/>
            <person name="Rumpler F."/>
            <person name="Villalobos L.I.A.C."/>
            <person name="Clay J.M."/>
            <person name="Skokan R."/>
            <person name="Toyoda A."/>
            <person name="Suzuki Y."/>
            <person name="Kagoshima H."/>
            <person name="Schijlen E."/>
            <person name="Tajeshwar N."/>
            <person name="Catarino B."/>
            <person name="Hetherington A.J."/>
            <person name="Saltykova A."/>
            <person name="Bonnot C."/>
            <person name="Breuninger H."/>
            <person name="Symeonidi A."/>
            <person name="Radhakrishnan G.V."/>
            <person name="Van Nieuwerburgh F."/>
            <person name="Deforce D."/>
            <person name="Chang C."/>
            <person name="Karol K.G."/>
            <person name="Hedrich R."/>
            <person name="Ulvskov P."/>
            <person name="Glockner G."/>
            <person name="Delwiche C.F."/>
            <person name="Petrasek J."/>
            <person name="Van de Peer Y."/>
            <person name="Friml J."/>
            <person name="Beilby M."/>
            <person name="Dolan L."/>
            <person name="Kohara Y."/>
            <person name="Sugano S."/>
            <person name="Fujiyama A."/>
            <person name="Delaux P.-M."/>
            <person name="Quint M."/>
            <person name="TheiBen G."/>
            <person name="Hagemann M."/>
            <person name="Harholt J."/>
            <person name="Dunand C."/>
            <person name="Zachgo S."/>
            <person name="Langdale J."/>
            <person name="Maumus F."/>
            <person name="Straeten D.V.D."/>
            <person name="Gould S.B."/>
            <person name="Rensing S.A."/>
        </authorList>
    </citation>
    <scope>NUCLEOTIDE SEQUENCE [LARGE SCALE GENOMIC DNA]</scope>
    <source>
        <strain evidence="1 2">S276</strain>
    </source>
</reference>
<gene>
    <name evidence="1" type="ORF">CBR_g38295</name>
</gene>
<dbReference type="InterPro" id="IPR043502">
    <property type="entry name" value="DNA/RNA_pol_sf"/>
</dbReference>
<proteinExistence type="predicted"/>
<sequence>MSSQNTLICLKSAFKSRRQGVVHAIEIIPGSKTPKGRIYRTALVGLDELRRQLKELTEKGWIRPSTFPFGSPGLFVPKKKGTLRMCIDYQGLNAITVKNTEPLLPIDDLLDRVHGFLLSKLHHRRLVVETPPSRSVWPMGGETRDGKAIKDGRAMRDGRAMKDGRAMANGTATKDGRAMKDGRAVKDGMAMTDGRGDDKWEGRRGGRRQAVRMGGVTTKVLETLKGLLSLLKFVDGDGPTISKIHGPMDTSVENLRDNKTFMEVEKDELETVKLSTLVYNRWNQYLLKKLTKKPKTGMDKLLWEEDLDLEKEVQAHVDMDVEEWRSRLWKENRRRECDYDSEEDDSTEDNDDDVADAVEAEENNGDEGQMVHTRIEGSLLELERELNDSWRKSMKASKYFARLHLGELQEVANTMNKVYA</sequence>
<dbReference type="InterPro" id="IPR043128">
    <property type="entry name" value="Rev_trsase/Diguanyl_cyclase"/>
</dbReference>
<dbReference type="AlphaFoldDB" id="A0A388LPT9"/>
<keyword evidence="2" id="KW-1185">Reference proteome</keyword>
<dbReference type="EMBL" id="BFEA01000472">
    <property type="protein sequence ID" value="GBG84324.1"/>
    <property type="molecule type" value="Genomic_DNA"/>
</dbReference>
<protein>
    <recommendedName>
        <fullName evidence="3">Reverse transcriptase domain-containing protein</fullName>
    </recommendedName>
</protein>
<dbReference type="Gramene" id="GBG84324">
    <property type="protein sequence ID" value="GBG84324"/>
    <property type="gene ID" value="CBR_g38295"/>
</dbReference>
<dbReference type="PANTHER" id="PTHR15503">
    <property type="entry name" value="LDOC1 RELATED"/>
    <property type="match status" value="1"/>
</dbReference>